<evidence type="ECO:0000256" key="4">
    <source>
        <dbReference type="ARBA" id="ARBA00023180"/>
    </source>
</evidence>
<dbReference type="AlphaFoldDB" id="A0A6M2DWS0"/>
<keyword evidence="5" id="KW-0732">Signal</keyword>
<reference evidence="7" key="1">
    <citation type="submission" date="2020-03" db="EMBL/GenBank/DDBJ databases">
        <title>Transcriptomic Profiling of the Digestive Tract of the Rat Flea, Xenopsylla cheopis, Following Blood Feeding and Infection with Yersinia pestis.</title>
        <authorList>
            <person name="Bland D.M."/>
            <person name="Martens C.A."/>
            <person name="Virtaneva K."/>
            <person name="Kanakabandi K."/>
            <person name="Long D."/>
            <person name="Rosenke R."/>
            <person name="Saturday G.A."/>
            <person name="Hoyt F.H."/>
            <person name="Bruno D.P."/>
            <person name="Ribeiro J.M.C."/>
            <person name="Hinnebusch J."/>
        </authorList>
    </citation>
    <scope>NUCLEOTIDE SEQUENCE</scope>
</reference>
<proteinExistence type="inferred from homology"/>
<feature type="chain" id="PRO_5026742321" evidence="5">
    <location>
        <begin position="22"/>
        <end position="592"/>
    </location>
</feature>
<sequence>MSKIIIILCITILCEIQISVSQTVRLQNNFVLKGTALKTLKGRNIYSFLKVPYAVPPLGELRFKAPVPLKNDAKSPEVVLDCTKDAPICTQRNPYIRETEVSGQEDCLYLSVHTPVLQNEKLLPVMVFLHGGGFMCGAGISSFYGPEHLLDRDVVLVGVNYRLGPLGFLSTGDLNCPGNNGLKDQNLALKWIKENIQQFSGDPDLITLFGESAGGASVDYHMLSAKSKGLFHRAIAQSGTSLCPWAAPPVPGEAETRARTLAQKLNCNHDGDWSRTLRCLRQVPADKVTNTFYEFFQWDTDPMIAFPPVVEPEHPDAFITMHPRKLLEQNGDLYYWGSQIPLMTGVTKDEGALKSASLFGMPHLAKELDEKWNDLAPILLQYEAHHLDDAKTRSTHLSRTIREAYLPDGASMCEDTRRNVTDLISDHWFVSCMHETIRARTRLSTSRDKTFVYLFNYRGAASFTRIFGDKERDYGVCHADDLQYLFPVGKDLFPDVPLSEQDKVMVQKMIELWTNFAKNGVPHMDDQSKEPSWPEYTSENKNYYTIDKKCSITNDLFTSRADFWLNLPMPWRDEKMHYYFNNKYNDNNKDEL</sequence>
<dbReference type="SUPFAM" id="SSF53474">
    <property type="entry name" value="alpha/beta-Hydrolases"/>
    <property type="match status" value="1"/>
</dbReference>
<evidence type="ECO:0000313" key="7">
    <source>
        <dbReference type="EMBL" id="NOV50702.1"/>
    </source>
</evidence>
<dbReference type="Gene3D" id="3.40.50.1820">
    <property type="entry name" value="alpha/beta hydrolase"/>
    <property type="match status" value="1"/>
</dbReference>
<comment type="similarity">
    <text evidence="1">Belongs to the type-B carboxylesterase/lipase family.</text>
</comment>
<dbReference type="PANTHER" id="PTHR43142:SF1">
    <property type="entry name" value="CARBOXYLIC ESTER HYDROLASE"/>
    <property type="match status" value="1"/>
</dbReference>
<feature type="domain" description="Carboxylesterase type B" evidence="6">
    <location>
        <begin position="31"/>
        <end position="564"/>
    </location>
</feature>
<name>A0A6M2DWS0_XENCH</name>
<keyword evidence="3" id="KW-0378">Hydrolase</keyword>
<dbReference type="InterPro" id="IPR029058">
    <property type="entry name" value="AB_hydrolase_fold"/>
</dbReference>
<evidence type="ECO:0000256" key="1">
    <source>
        <dbReference type="ARBA" id="ARBA00005964"/>
    </source>
</evidence>
<accession>A0A6M2DWS0</accession>
<dbReference type="GO" id="GO:0052689">
    <property type="term" value="F:carboxylic ester hydrolase activity"/>
    <property type="evidence" value="ECO:0007669"/>
    <property type="project" value="UniProtKB-KW"/>
</dbReference>
<protein>
    <submittedName>
        <fullName evidence="7">Putative acetylcholinesterase/butyrylcholinesterase</fullName>
    </submittedName>
</protein>
<keyword evidence="4" id="KW-0325">Glycoprotein</keyword>
<feature type="signal peptide" evidence="5">
    <location>
        <begin position="1"/>
        <end position="21"/>
    </location>
</feature>
<evidence type="ECO:0000259" key="6">
    <source>
        <dbReference type="Pfam" id="PF00135"/>
    </source>
</evidence>
<evidence type="ECO:0000256" key="2">
    <source>
        <dbReference type="ARBA" id="ARBA00022487"/>
    </source>
</evidence>
<evidence type="ECO:0000256" key="5">
    <source>
        <dbReference type="SAM" id="SignalP"/>
    </source>
</evidence>
<evidence type="ECO:0000256" key="3">
    <source>
        <dbReference type="ARBA" id="ARBA00022801"/>
    </source>
</evidence>
<organism evidence="7">
    <name type="scientific">Xenopsylla cheopis</name>
    <name type="common">Oriental rat flea</name>
    <name type="synonym">Pulex cheopis</name>
    <dbReference type="NCBI Taxonomy" id="163159"/>
    <lineage>
        <taxon>Eukaryota</taxon>
        <taxon>Metazoa</taxon>
        <taxon>Ecdysozoa</taxon>
        <taxon>Arthropoda</taxon>
        <taxon>Hexapoda</taxon>
        <taxon>Insecta</taxon>
        <taxon>Pterygota</taxon>
        <taxon>Neoptera</taxon>
        <taxon>Endopterygota</taxon>
        <taxon>Siphonaptera</taxon>
        <taxon>Pulicidae</taxon>
        <taxon>Xenopsyllinae</taxon>
        <taxon>Xenopsylla</taxon>
    </lineage>
</organism>
<dbReference type="InterPro" id="IPR002018">
    <property type="entry name" value="CarbesteraseB"/>
</dbReference>
<dbReference type="PANTHER" id="PTHR43142">
    <property type="entry name" value="CARBOXYLIC ESTER HYDROLASE"/>
    <property type="match status" value="1"/>
</dbReference>
<dbReference type="EMBL" id="GIIL01006976">
    <property type="protein sequence ID" value="NOV50702.1"/>
    <property type="molecule type" value="Transcribed_RNA"/>
</dbReference>
<keyword evidence="2" id="KW-0719">Serine esterase</keyword>
<dbReference type="Pfam" id="PF00135">
    <property type="entry name" value="COesterase"/>
    <property type="match status" value="1"/>
</dbReference>